<evidence type="ECO:0000256" key="3">
    <source>
        <dbReference type="PROSITE-ProRule" id="PRU00703"/>
    </source>
</evidence>
<evidence type="ECO:0000259" key="4">
    <source>
        <dbReference type="PROSITE" id="PS51371"/>
    </source>
</evidence>
<protein>
    <recommendedName>
        <fullName evidence="4">CBS domain-containing protein</fullName>
    </recommendedName>
</protein>
<dbReference type="PANTHER" id="PTHR13780">
    <property type="entry name" value="AMP-ACTIVATED PROTEIN KINASE, GAMMA REGULATORY SUBUNIT"/>
    <property type="match status" value="1"/>
</dbReference>
<dbReference type="Pfam" id="PF00571">
    <property type="entry name" value="CBS"/>
    <property type="match status" value="1"/>
</dbReference>
<dbReference type="SMART" id="SM00116">
    <property type="entry name" value="CBS"/>
    <property type="match status" value="4"/>
</dbReference>
<comment type="caution">
    <text evidence="5">The sequence shown here is derived from an EMBL/GenBank/DDBJ whole genome shotgun (WGS) entry which is preliminary data.</text>
</comment>
<proteinExistence type="predicted"/>
<keyword evidence="2 3" id="KW-0129">CBS domain</keyword>
<evidence type="ECO:0000256" key="1">
    <source>
        <dbReference type="ARBA" id="ARBA00022737"/>
    </source>
</evidence>
<evidence type="ECO:0000313" key="6">
    <source>
        <dbReference type="Proteomes" id="UP000319731"/>
    </source>
</evidence>
<accession>A0A507CJ22</accession>
<reference evidence="5 6" key="1">
    <citation type="journal article" date="2019" name="Sci. Rep.">
        <title>Comparative genomics of chytrid fungi reveal insights into the obligate biotrophic and pathogenic lifestyle of Synchytrium endobioticum.</title>
        <authorList>
            <person name="van de Vossenberg B.T.L.H."/>
            <person name="Warris S."/>
            <person name="Nguyen H.D.T."/>
            <person name="van Gent-Pelzer M.P.E."/>
            <person name="Joly D.L."/>
            <person name="van de Geest H.C."/>
            <person name="Bonants P.J.M."/>
            <person name="Smith D.S."/>
            <person name="Levesque C.A."/>
            <person name="van der Lee T.A.J."/>
        </authorList>
    </citation>
    <scope>NUCLEOTIDE SEQUENCE [LARGE SCALE GENOMIC DNA]</scope>
    <source>
        <strain evidence="5 6">JEL517</strain>
    </source>
</reference>
<dbReference type="Gene3D" id="3.10.580.10">
    <property type="entry name" value="CBS-domain"/>
    <property type="match status" value="2"/>
</dbReference>
<keyword evidence="1" id="KW-0677">Repeat</keyword>
<dbReference type="AlphaFoldDB" id="A0A507CJ22"/>
<keyword evidence="6" id="KW-1185">Reference proteome</keyword>
<dbReference type="GeneID" id="42001260"/>
<dbReference type="InterPro" id="IPR000644">
    <property type="entry name" value="CBS_dom"/>
</dbReference>
<dbReference type="OrthoDB" id="449052at2759"/>
<evidence type="ECO:0000256" key="2">
    <source>
        <dbReference type="ARBA" id="ARBA00023122"/>
    </source>
</evidence>
<name>A0A507CJ22_9FUNG</name>
<dbReference type="PROSITE" id="PS51371">
    <property type="entry name" value="CBS"/>
    <property type="match status" value="1"/>
</dbReference>
<dbReference type="Proteomes" id="UP000319731">
    <property type="component" value="Unassembled WGS sequence"/>
</dbReference>
<dbReference type="STRING" id="1806994.A0A507CJ22"/>
<evidence type="ECO:0000313" key="5">
    <source>
        <dbReference type="EMBL" id="TPX38256.1"/>
    </source>
</evidence>
<sequence>MTKLLDLTIAELNLHHTKPAAISISPDTTIKDALVLLKEKNILAFPLQSRSNVDKITSLVNVFDILLYGSDQIEKKGKLDLTRPVDEVLSLDDDRESYLMQVFDYRDTLREVMNVFKTGHHHRAWISDAMNVLPSCIMTQSDIIRYTYAHPDFQVGCDKQADLITLGLVPDARPIHSITINATAVQGFQTMRQQNVLALPILGKHNEIISTLSASDLRGLTEEKFGSFNQPVMDFLGSTAKVPVTCTGADSLQSVIDKIIAKHVHRVWVVDGDNKVIGVVSLSDVISALAGK</sequence>
<feature type="domain" description="CBS" evidence="4">
    <location>
        <begin position="239"/>
        <end position="292"/>
    </location>
</feature>
<dbReference type="PANTHER" id="PTHR13780:SF128">
    <property type="entry name" value="CBS DOMAIN-CONTAINING PROTEIN"/>
    <property type="match status" value="1"/>
</dbReference>
<gene>
    <name evidence="5" type="ORF">SmJEL517_g00033</name>
</gene>
<dbReference type="InterPro" id="IPR046342">
    <property type="entry name" value="CBS_dom_sf"/>
</dbReference>
<organism evidence="5 6">
    <name type="scientific">Synchytrium microbalum</name>
    <dbReference type="NCBI Taxonomy" id="1806994"/>
    <lineage>
        <taxon>Eukaryota</taxon>
        <taxon>Fungi</taxon>
        <taxon>Fungi incertae sedis</taxon>
        <taxon>Chytridiomycota</taxon>
        <taxon>Chytridiomycota incertae sedis</taxon>
        <taxon>Chytridiomycetes</taxon>
        <taxon>Synchytriales</taxon>
        <taxon>Synchytriaceae</taxon>
        <taxon>Synchytrium</taxon>
    </lineage>
</organism>
<dbReference type="EMBL" id="QEAO01000001">
    <property type="protein sequence ID" value="TPX38256.1"/>
    <property type="molecule type" value="Genomic_DNA"/>
</dbReference>
<dbReference type="InterPro" id="IPR050511">
    <property type="entry name" value="AMPK_gamma/SDS23_families"/>
</dbReference>
<dbReference type="SUPFAM" id="SSF54631">
    <property type="entry name" value="CBS-domain pair"/>
    <property type="match status" value="2"/>
</dbReference>
<dbReference type="RefSeq" id="XP_031027970.1">
    <property type="nucleotide sequence ID" value="XM_031165963.1"/>
</dbReference>